<dbReference type="EMBL" id="JAYLLH010000019">
    <property type="protein sequence ID" value="MEC3862275.1"/>
    <property type="molecule type" value="Genomic_DNA"/>
</dbReference>
<protein>
    <submittedName>
        <fullName evidence="3">CAP domain-containing protein</fullName>
    </submittedName>
</protein>
<dbReference type="RefSeq" id="WP_326298013.1">
    <property type="nucleotide sequence ID" value="NZ_JAYLLH010000019.1"/>
</dbReference>
<dbReference type="InterPro" id="IPR035940">
    <property type="entry name" value="CAP_sf"/>
</dbReference>
<name>A0ABU6HII6_9RHOB</name>
<evidence type="ECO:0000313" key="3">
    <source>
        <dbReference type="EMBL" id="MEC3862275.1"/>
    </source>
</evidence>
<sequence>MKIHLIAALAGSIALSACVPVPVPGREKPVQVTPDTTSAAGRAINAFRTANGLSALGHSDTLQRVAQAHADDMARTGVLSHKGSGGSTPASRAKAAGYRYCSIAENIAEGPRDLATAMKLWEESGPHRANMVKPELSDFAIAQSGVYWVMVLGRPGC</sequence>
<dbReference type="Proteomes" id="UP001348149">
    <property type="component" value="Unassembled WGS sequence"/>
</dbReference>
<proteinExistence type="predicted"/>
<dbReference type="Gene3D" id="3.40.33.10">
    <property type="entry name" value="CAP"/>
    <property type="match status" value="1"/>
</dbReference>
<comment type="caution">
    <text evidence="3">The sequence shown here is derived from an EMBL/GenBank/DDBJ whole genome shotgun (WGS) entry which is preliminary data.</text>
</comment>
<evidence type="ECO:0000313" key="4">
    <source>
        <dbReference type="Proteomes" id="UP001348149"/>
    </source>
</evidence>
<gene>
    <name evidence="3" type="ORF">VK792_13355</name>
</gene>
<feature type="chain" id="PRO_5047102341" evidence="1">
    <location>
        <begin position="18"/>
        <end position="157"/>
    </location>
</feature>
<dbReference type="PROSITE" id="PS51257">
    <property type="entry name" value="PROKAR_LIPOPROTEIN"/>
    <property type="match status" value="1"/>
</dbReference>
<dbReference type="InterPro" id="IPR014044">
    <property type="entry name" value="CAP_dom"/>
</dbReference>
<dbReference type="SUPFAM" id="SSF55797">
    <property type="entry name" value="PR-1-like"/>
    <property type="match status" value="1"/>
</dbReference>
<evidence type="ECO:0000259" key="2">
    <source>
        <dbReference type="Pfam" id="PF00188"/>
    </source>
</evidence>
<feature type="signal peptide" evidence="1">
    <location>
        <begin position="1"/>
        <end position="17"/>
    </location>
</feature>
<evidence type="ECO:0000256" key="1">
    <source>
        <dbReference type="SAM" id="SignalP"/>
    </source>
</evidence>
<dbReference type="CDD" id="cd05379">
    <property type="entry name" value="CAP_bacterial"/>
    <property type="match status" value="1"/>
</dbReference>
<dbReference type="PANTHER" id="PTHR31157:SF1">
    <property type="entry name" value="SCP DOMAIN-CONTAINING PROTEIN"/>
    <property type="match status" value="1"/>
</dbReference>
<reference evidence="3 4" key="1">
    <citation type="submission" date="2024-01" db="EMBL/GenBank/DDBJ databases">
        <title>Mesobacterium rodlantinim sp. nov., isolated from shallow sea hydrothermal systems off Kueishantao Island.</title>
        <authorList>
            <person name="Su Z."/>
            <person name="Tang K."/>
        </authorList>
    </citation>
    <scope>NUCLEOTIDE SEQUENCE [LARGE SCALE GENOMIC DNA]</scope>
    <source>
        <strain evidence="3 4">TK19101</strain>
    </source>
</reference>
<feature type="domain" description="SCP" evidence="2">
    <location>
        <begin position="42"/>
        <end position="142"/>
    </location>
</feature>
<organism evidence="3 4">
    <name type="scientific">Mesobacterium hydrothermale</name>
    <dbReference type="NCBI Taxonomy" id="3111907"/>
    <lineage>
        <taxon>Bacteria</taxon>
        <taxon>Pseudomonadati</taxon>
        <taxon>Pseudomonadota</taxon>
        <taxon>Alphaproteobacteria</taxon>
        <taxon>Rhodobacterales</taxon>
        <taxon>Roseobacteraceae</taxon>
        <taxon>Mesobacterium</taxon>
    </lineage>
</organism>
<accession>A0ABU6HII6</accession>
<dbReference type="Pfam" id="PF00188">
    <property type="entry name" value="CAP"/>
    <property type="match status" value="1"/>
</dbReference>
<dbReference type="PANTHER" id="PTHR31157">
    <property type="entry name" value="SCP DOMAIN-CONTAINING PROTEIN"/>
    <property type="match status" value="1"/>
</dbReference>
<keyword evidence="1" id="KW-0732">Signal</keyword>
<keyword evidence="4" id="KW-1185">Reference proteome</keyword>